<evidence type="ECO:0000313" key="2">
    <source>
        <dbReference type="EMBL" id="MBB4883270.1"/>
    </source>
</evidence>
<dbReference type="SUPFAM" id="SSF52540">
    <property type="entry name" value="P-loop containing nucleoside triphosphate hydrolases"/>
    <property type="match status" value="1"/>
</dbReference>
<dbReference type="InterPro" id="IPR002586">
    <property type="entry name" value="CobQ/CobB/MinD/ParA_Nub-bd_dom"/>
</dbReference>
<dbReference type="CDD" id="cd05387">
    <property type="entry name" value="BY-kinase"/>
    <property type="match status" value="1"/>
</dbReference>
<sequence length="477" mass="49344">MNLLDFLRVLRNNKLLLLGGIVLGVVAGLVYSLLQPTLYTATSTGFVTVQGEASISGTETAQTRAQSYVPLINSRTVRERISQGGVDTAGASLSAALVPGSNLITVSAIAPDAQQAAALANTALVATADVANGLDPASNVKVTAMEDALPPQAPSSPDHLRNALIGGSIGLLAALAAAFLRRLLDVNVRTTTDATQASGAGLLGAIPQDKTMTAERTDRLGDPSPRAAEAVRQLRTNLRFAAVDDPPRVVMVTSSNPGEGKSTVIGSLAQAVAASGQPVILIDADLRRPRQAGQFGVDGRVGLSEVLSGDVFLADALITLEDGLVLLPAGRTPPNPSEQLGSSRMRELLEALSETHMILVDAPPVLPVTDSTLLANAVDGTILVVRHGTTRKEHVEVARDMLARVHARVLGVVLNGVPASGVGSDYYGGGLGSHEDEYHAYYRAPAESRKAEAPLDGAGTDAAAEARGSTVAEERRG</sequence>
<dbReference type="RefSeq" id="WP_135029054.1">
    <property type="nucleotide sequence ID" value="NZ_BMLA01000002.1"/>
</dbReference>
<dbReference type="InterPro" id="IPR005702">
    <property type="entry name" value="Wzc-like_C"/>
</dbReference>
<accession>A0A4Y8X357</accession>
<dbReference type="Gene3D" id="3.40.50.300">
    <property type="entry name" value="P-loop containing nucleotide triphosphate hydrolases"/>
    <property type="match status" value="1"/>
</dbReference>
<dbReference type="AlphaFoldDB" id="A0A4Y8X357"/>
<dbReference type="OrthoDB" id="9812433at2"/>
<organism evidence="2 3">
    <name type="scientific">Micrococcus flavus</name>
    <dbReference type="NCBI Taxonomy" id="384602"/>
    <lineage>
        <taxon>Bacteria</taxon>
        <taxon>Bacillati</taxon>
        <taxon>Actinomycetota</taxon>
        <taxon>Actinomycetes</taxon>
        <taxon>Micrococcales</taxon>
        <taxon>Micrococcaceae</taxon>
        <taxon>Micrococcus</taxon>
    </lineage>
</organism>
<gene>
    <name evidence="2" type="ORF">BJ976_001621</name>
</gene>
<keyword evidence="3" id="KW-1185">Reference proteome</keyword>
<dbReference type="NCBIfam" id="TIGR01007">
    <property type="entry name" value="eps_fam"/>
    <property type="match status" value="1"/>
</dbReference>
<proteinExistence type="predicted"/>
<feature type="domain" description="CobQ/CobB/MinD/ParA nucleotide binding" evidence="1">
    <location>
        <begin position="250"/>
        <end position="381"/>
    </location>
</feature>
<dbReference type="Proteomes" id="UP000560081">
    <property type="component" value="Unassembled WGS sequence"/>
</dbReference>
<dbReference type="InterPro" id="IPR027417">
    <property type="entry name" value="P-loop_NTPase"/>
</dbReference>
<comment type="caution">
    <text evidence="2">The sequence shown here is derived from an EMBL/GenBank/DDBJ whole genome shotgun (WGS) entry which is preliminary data.</text>
</comment>
<reference evidence="2 3" key="1">
    <citation type="submission" date="2020-08" db="EMBL/GenBank/DDBJ databases">
        <title>Sequencing the genomes of 1000 actinobacteria strains.</title>
        <authorList>
            <person name="Klenk H.-P."/>
        </authorList>
    </citation>
    <scope>NUCLEOTIDE SEQUENCE [LARGE SCALE GENOMIC DNA]</scope>
    <source>
        <strain evidence="2 3">DSM 19079</strain>
    </source>
</reference>
<protein>
    <submittedName>
        <fullName evidence="2">Capsular exopolysaccharide synthesis family protein</fullName>
    </submittedName>
</protein>
<dbReference type="PANTHER" id="PTHR32309:SF13">
    <property type="entry name" value="FERRIC ENTEROBACTIN TRANSPORT PROTEIN FEPE"/>
    <property type="match status" value="1"/>
</dbReference>
<evidence type="ECO:0000313" key="3">
    <source>
        <dbReference type="Proteomes" id="UP000560081"/>
    </source>
</evidence>
<dbReference type="PANTHER" id="PTHR32309">
    <property type="entry name" value="TYROSINE-PROTEIN KINASE"/>
    <property type="match status" value="1"/>
</dbReference>
<dbReference type="EMBL" id="JACHMC010000001">
    <property type="protein sequence ID" value="MBB4883270.1"/>
    <property type="molecule type" value="Genomic_DNA"/>
</dbReference>
<dbReference type="InterPro" id="IPR050445">
    <property type="entry name" value="Bact_polysacc_biosynth/exp"/>
</dbReference>
<dbReference type="Pfam" id="PF01656">
    <property type="entry name" value="CbiA"/>
    <property type="match status" value="1"/>
</dbReference>
<evidence type="ECO:0000259" key="1">
    <source>
        <dbReference type="Pfam" id="PF01656"/>
    </source>
</evidence>
<name>A0A4Y8X357_9MICC</name>